<protein>
    <submittedName>
        <fullName evidence="2">Transposase</fullName>
    </submittedName>
</protein>
<evidence type="ECO:0000259" key="1">
    <source>
        <dbReference type="Pfam" id="PF13340"/>
    </source>
</evidence>
<dbReference type="Proteomes" id="UP000736373">
    <property type="component" value="Unassembled WGS sequence"/>
</dbReference>
<dbReference type="RefSeq" id="WP_187632799.1">
    <property type="nucleotide sequence ID" value="NZ_VZQQ01000002.1"/>
</dbReference>
<dbReference type="InterPro" id="IPR052909">
    <property type="entry name" value="Transposase_6_like"/>
</dbReference>
<keyword evidence="3" id="KW-1185">Reference proteome</keyword>
<gene>
    <name evidence="2" type="ORF">F6X42_03140</name>
</gene>
<accession>A0ABR7PH21</accession>
<dbReference type="InterPro" id="IPR025161">
    <property type="entry name" value="IS402-like_dom"/>
</dbReference>
<sequence length="153" mass="17261">MNPYREITDEEWQRVAPLLPELRPRIEMRGRPLADTRSVLNGVLWVMYSGATWSAIPRRYPSYQTCHRRFKSWYESGALKPVTEQLLGAASEDLCRLMEARMRTHISAPKKRAAARRRARAAFRVPPAVYNPAPATPVPAPPSACAASFKQAA</sequence>
<comment type="caution">
    <text evidence="2">The sequence shown here is derived from an EMBL/GenBank/DDBJ whole genome shotgun (WGS) entry which is preliminary data.</text>
</comment>
<dbReference type="PANTHER" id="PTHR46637:SF1">
    <property type="entry name" value="BLL5188 PROTEIN"/>
    <property type="match status" value="1"/>
</dbReference>
<proteinExistence type="predicted"/>
<dbReference type="Pfam" id="PF13340">
    <property type="entry name" value="DUF4096"/>
    <property type="match status" value="1"/>
</dbReference>
<feature type="domain" description="Insertion element IS402-like" evidence="1">
    <location>
        <begin position="7"/>
        <end position="80"/>
    </location>
</feature>
<name>A0ABR7PH21_9BURK</name>
<organism evidence="2 3">
    <name type="scientific">Paraburkholderia podalyriae</name>
    <dbReference type="NCBI Taxonomy" id="1938811"/>
    <lineage>
        <taxon>Bacteria</taxon>
        <taxon>Pseudomonadati</taxon>
        <taxon>Pseudomonadota</taxon>
        <taxon>Betaproteobacteria</taxon>
        <taxon>Burkholderiales</taxon>
        <taxon>Burkholderiaceae</taxon>
        <taxon>Paraburkholderia</taxon>
    </lineage>
</organism>
<evidence type="ECO:0000313" key="2">
    <source>
        <dbReference type="EMBL" id="MBC8745662.1"/>
    </source>
</evidence>
<reference evidence="2 3" key="1">
    <citation type="submission" date="2019-09" db="EMBL/GenBank/DDBJ databases">
        <title>Paraburkholderia podalyriae sp. nov., A South African Podalyria-associated rhizobium.</title>
        <authorList>
            <person name="Mavima L."/>
            <person name="Beukes C.W."/>
            <person name="Palmer M."/>
            <person name="De Meyer S.E."/>
            <person name="James E.K."/>
            <person name="Maluk M."/>
            <person name="Avontuur J.R."/>
            <person name="Chan W.Y."/>
            <person name="Venter S.N."/>
            <person name="Steenkamp E.T."/>
        </authorList>
    </citation>
    <scope>NUCLEOTIDE SEQUENCE [LARGE SCALE GENOMIC DNA]</scope>
    <source>
        <strain evidence="2 3">WC7.3b</strain>
    </source>
</reference>
<dbReference type="EMBL" id="VZQQ01000002">
    <property type="protein sequence ID" value="MBC8745662.1"/>
    <property type="molecule type" value="Genomic_DNA"/>
</dbReference>
<evidence type="ECO:0000313" key="3">
    <source>
        <dbReference type="Proteomes" id="UP000736373"/>
    </source>
</evidence>
<dbReference type="PANTHER" id="PTHR46637">
    <property type="entry name" value="TIS1421-TRANSPOSASE PROTEIN A"/>
    <property type="match status" value="1"/>
</dbReference>